<keyword evidence="2" id="KW-0378">Hydrolase</keyword>
<comment type="caution">
    <text evidence="2">Lacks conserved residue(s) required for the propagation of feature annotation.</text>
</comment>
<feature type="active site" description="Nucleophile" evidence="2">
    <location>
        <position position="130"/>
    </location>
</feature>
<keyword evidence="1 2" id="KW-0443">Lipid metabolism</keyword>
<evidence type="ECO:0000256" key="2">
    <source>
        <dbReference type="PROSITE-ProRule" id="PRU01161"/>
    </source>
</evidence>
<reference evidence="4 5" key="1">
    <citation type="submission" date="2019-06" db="EMBL/GenBank/DDBJ databases">
        <title>New taxonomy in bacterial strain CC-CFT640, isolated from vineyard.</title>
        <authorList>
            <person name="Lin S.-Y."/>
            <person name="Tsai C.-F."/>
            <person name="Young C.-C."/>
        </authorList>
    </citation>
    <scope>NUCLEOTIDE SEQUENCE [LARGE SCALE GENOMIC DNA]</scope>
    <source>
        <strain evidence="4 5">CC-CFT640</strain>
    </source>
</reference>
<dbReference type="InterPro" id="IPR016035">
    <property type="entry name" value="Acyl_Trfase/lysoPLipase"/>
</dbReference>
<accession>A0A5C8PDG9</accession>
<dbReference type="PROSITE" id="PS51257">
    <property type="entry name" value="PROKAR_LIPOPROTEIN"/>
    <property type="match status" value="1"/>
</dbReference>
<dbReference type="EMBL" id="VDUZ01000043">
    <property type="protein sequence ID" value="TXL71438.1"/>
    <property type="molecule type" value="Genomic_DNA"/>
</dbReference>
<evidence type="ECO:0000259" key="3">
    <source>
        <dbReference type="PROSITE" id="PS51635"/>
    </source>
</evidence>
<dbReference type="InterPro" id="IPR002641">
    <property type="entry name" value="PNPLA_dom"/>
</dbReference>
<feature type="short sequence motif" description="DGA/G" evidence="2">
    <location>
        <begin position="270"/>
        <end position="272"/>
    </location>
</feature>
<dbReference type="RefSeq" id="WP_147850659.1">
    <property type="nucleotide sequence ID" value="NZ_VDUZ01000043.1"/>
</dbReference>
<sequence length="442" mass="48602">MITRTMAALVSTALLAGCGGPRPAEQQGDVCRSIATEGRAPYPWPDILQSATPLRAVRQGDADLLVRPENRGFRDKVSRRYAVPTAKPLEVLSVSAGGAWGAFSIGFLDGWGHNAGPDPRPRFDIVTGVSTGSMIAPIIFLNDQGDIERLRGTYRTLTNDQVFTKRSLLTALASTSLYDTAPLRRRVESLLDTGMVLRIARENEKNRMLALLVVNLDSGVPEVFDITEMASDATKTLEERRRRIIDVMMASAAIPIAFPPVFIDGNMYVDGGARRHAFIAREVMAAVQGQPREPRTSGLERYSLSAAHRPIDLAIVVSGDMRVMRDCVGKKRLDLLAMAGRTQEVVTDQLLRDSVELLLLQVGQSRANRARFVDASALVAYPKSRDADLRSGLCAVPEGDDALFDPTFQDCLDRQGYAVGQRDLIPWKIQLRESRMVRSPRS</sequence>
<evidence type="ECO:0000256" key="1">
    <source>
        <dbReference type="ARBA" id="ARBA00023098"/>
    </source>
</evidence>
<keyword evidence="5" id="KW-1185">Reference proteome</keyword>
<dbReference type="SUPFAM" id="SSF52151">
    <property type="entry name" value="FabD/lysophospholipase-like"/>
    <property type="match status" value="1"/>
</dbReference>
<evidence type="ECO:0000313" key="5">
    <source>
        <dbReference type="Proteomes" id="UP000321638"/>
    </source>
</evidence>
<dbReference type="GO" id="GO:0016042">
    <property type="term" value="P:lipid catabolic process"/>
    <property type="evidence" value="ECO:0007669"/>
    <property type="project" value="UniProtKB-UniRule"/>
</dbReference>
<organism evidence="4 5">
    <name type="scientific">Vineibacter terrae</name>
    <dbReference type="NCBI Taxonomy" id="2586908"/>
    <lineage>
        <taxon>Bacteria</taxon>
        <taxon>Pseudomonadati</taxon>
        <taxon>Pseudomonadota</taxon>
        <taxon>Alphaproteobacteria</taxon>
        <taxon>Hyphomicrobiales</taxon>
        <taxon>Vineibacter</taxon>
    </lineage>
</organism>
<protein>
    <recommendedName>
        <fullName evidence="3">PNPLA domain-containing protein</fullName>
    </recommendedName>
</protein>
<feature type="active site" description="Proton acceptor" evidence="2">
    <location>
        <position position="270"/>
    </location>
</feature>
<dbReference type="Gene3D" id="3.40.1090.10">
    <property type="entry name" value="Cytosolic phospholipase A2 catalytic domain"/>
    <property type="match status" value="1"/>
</dbReference>
<dbReference type="PROSITE" id="PS51635">
    <property type="entry name" value="PNPLA"/>
    <property type="match status" value="1"/>
</dbReference>
<dbReference type="Pfam" id="PF01734">
    <property type="entry name" value="Patatin"/>
    <property type="match status" value="1"/>
</dbReference>
<comment type="caution">
    <text evidence="4">The sequence shown here is derived from an EMBL/GenBank/DDBJ whole genome shotgun (WGS) entry which is preliminary data.</text>
</comment>
<feature type="short sequence motif" description="GXSXG" evidence="2">
    <location>
        <begin position="128"/>
        <end position="132"/>
    </location>
</feature>
<gene>
    <name evidence="4" type="ORF">FHP25_29860</name>
</gene>
<evidence type="ECO:0000313" key="4">
    <source>
        <dbReference type="EMBL" id="TXL71438.1"/>
    </source>
</evidence>
<dbReference type="GO" id="GO:0016787">
    <property type="term" value="F:hydrolase activity"/>
    <property type="evidence" value="ECO:0007669"/>
    <property type="project" value="UniProtKB-UniRule"/>
</dbReference>
<feature type="domain" description="PNPLA" evidence="3">
    <location>
        <begin position="92"/>
        <end position="284"/>
    </location>
</feature>
<dbReference type="OrthoDB" id="323481at2"/>
<keyword evidence="2" id="KW-0442">Lipid degradation</keyword>
<dbReference type="AlphaFoldDB" id="A0A5C8PDG9"/>
<proteinExistence type="predicted"/>
<dbReference type="Proteomes" id="UP000321638">
    <property type="component" value="Unassembled WGS sequence"/>
</dbReference>
<name>A0A5C8PDG9_9HYPH</name>